<dbReference type="InterPro" id="IPR002078">
    <property type="entry name" value="Sigma_54_int"/>
</dbReference>
<dbReference type="Gene3D" id="3.40.50.300">
    <property type="entry name" value="P-loop containing nucleotide triphosphate hydrolases"/>
    <property type="match status" value="1"/>
</dbReference>
<evidence type="ECO:0000256" key="2">
    <source>
        <dbReference type="ARBA" id="ARBA00022840"/>
    </source>
</evidence>
<organism evidence="6 7">
    <name type="scientific">Thermodesulfovibrio aggregans</name>
    <dbReference type="NCBI Taxonomy" id="86166"/>
    <lineage>
        <taxon>Bacteria</taxon>
        <taxon>Pseudomonadati</taxon>
        <taxon>Nitrospirota</taxon>
        <taxon>Thermodesulfovibrionia</taxon>
        <taxon>Thermodesulfovibrionales</taxon>
        <taxon>Thermodesulfovibrionaceae</taxon>
        <taxon>Thermodesulfovibrio</taxon>
    </lineage>
</organism>
<dbReference type="AlphaFoldDB" id="A0A2J6WQG5"/>
<sequence>MEPMQFQRVYKSPVMQELLESIKKLSFDNTVFFIYGEKGTEKDYIAKIILANITQAEIVKIPEDINKKTSFKHENIVYLIKNPENIDASFVFNPERSFKCIIFLSDWDYVELYKNGLITFELYENLLNSKKFYIPPLRERKQDIIPLANFFLKEISECLNLPKKELSKDAQEAILEHSWTENAYQLKHCLAKACILARHQRLTSKDLFGEYNDQLSIKNFLELKIGNLLKDFAKIENSNLYETVMQEVEKALFILAINETGGNQVKAAKILGINRNTLNKKLKHYNLI</sequence>
<evidence type="ECO:0000313" key="7">
    <source>
        <dbReference type="Proteomes" id="UP000242288"/>
    </source>
</evidence>
<dbReference type="InterPro" id="IPR009057">
    <property type="entry name" value="Homeodomain-like_sf"/>
</dbReference>
<dbReference type="InterPro" id="IPR058031">
    <property type="entry name" value="AAA_lid_NorR"/>
</dbReference>
<evidence type="ECO:0000259" key="5">
    <source>
        <dbReference type="PROSITE" id="PS50045"/>
    </source>
</evidence>
<name>A0A2J6WQG5_9BACT</name>
<dbReference type="PRINTS" id="PR01590">
    <property type="entry name" value="HTHFIS"/>
</dbReference>
<keyword evidence="3" id="KW-0805">Transcription regulation</keyword>
<dbReference type="GO" id="GO:0005524">
    <property type="term" value="F:ATP binding"/>
    <property type="evidence" value="ECO:0007669"/>
    <property type="project" value="UniProtKB-KW"/>
</dbReference>
<dbReference type="Gene3D" id="1.10.10.60">
    <property type="entry name" value="Homeodomain-like"/>
    <property type="match status" value="1"/>
</dbReference>
<dbReference type="Gene3D" id="1.10.8.60">
    <property type="match status" value="1"/>
</dbReference>
<evidence type="ECO:0000256" key="3">
    <source>
        <dbReference type="ARBA" id="ARBA00023015"/>
    </source>
</evidence>
<dbReference type="GO" id="GO:0043565">
    <property type="term" value="F:sequence-specific DNA binding"/>
    <property type="evidence" value="ECO:0007669"/>
    <property type="project" value="InterPro"/>
</dbReference>
<accession>A0A2J6WQG5</accession>
<dbReference type="PANTHER" id="PTHR32071">
    <property type="entry name" value="TRANSCRIPTIONAL REGULATORY PROTEIN"/>
    <property type="match status" value="1"/>
</dbReference>
<feature type="domain" description="Sigma-54 factor interaction" evidence="5">
    <location>
        <begin position="101"/>
        <end position="195"/>
    </location>
</feature>
<comment type="caution">
    <text evidence="6">The sequence shown here is derived from an EMBL/GenBank/DDBJ whole genome shotgun (WGS) entry which is preliminary data.</text>
</comment>
<proteinExistence type="predicted"/>
<keyword evidence="1" id="KW-0547">Nucleotide-binding</keyword>
<evidence type="ECO:0000256" key="1">
    <source>
        <dbReference type="ARBA" id="ARBA00022741"/>
    </source>
</evidence>
<dbReference type="InterPro" id="IPR002197">
    <property type="entry name" value="HTH_Fis"/>
</dbReference>
<dbReference type="GO" id="GO:0006355">
    <property type="term" value="P:regulation of DNA-templated transcription"/>
    <property type="evidence" value="ECO:0007669"/>
    <property type="project" value="InterPro"/>
</dbReference>
<gene>
    <name evidence="6" type="ORF">C0186_00625</name>
</gene>
<keyword evidence="4" id="KW-0804">Transcription</keyword>
<dbReference type="InterPro" id="IPR027417">
    <property type="entry name" value="P-loop_NTPase"/>
</dbReference>
<evidence type="ECO:0000256" key="4">
    <source>
        <dbReference type="ARBA" id="ARBA00023163"/>
    </source>
</evidence>
<evidence type="ECO:0000313" key="6">
    <source>
        <dbReference type="EMBL" id="PMP72638.1"/>
    </source>
</evidence>
<dbReference type="Pfam" id="PF02954">
    <property type="entry name" value="HTH_8"/>
    <property type="match status" value="1"/>
</dbReference>
<dbReference type="SUPFAM" id="SSF52540">
    <property type="entry name" value="P-loop containing nucleoside triphosphate hydrolases"/>
    <property type="match status" value="1"/>
</dbReference>
<dbReference type="SUPFAM" id="SSF46689">
    <property type="entry name" value="Homeodomain-like"/>
    <property type="match status" value="1"/>
</dbReference>
<dbReference type="EMBL" id="PNIO01000006">
    <property type="protein sequence ID" value="PMP72638.1"/>
    <property type="molecule type" value="Genomic_DNA"/>
</dbReference>
<keyword evidence="2" id="KW-0067">ATP-binding</keyword>
<reference evidence="6 7" key="1">
    <citation type="submission" date="2018-01" db="EMBL/GenBank/DDBJ databases">
        <title>Metagenomic assembled genomes from two thermal pools in the Uzon Caldera, Kamchatka, Russia.</title>
        <authorList>
            <person name="Wilkins L."/>
            <person name="Ettinger C."/>
        </authorList>
    </citation>
    <scope>NUCLEOTIDE SEQUENCE [LARGE SCALE GENOMIC DNA]</scope>
    <source>
        <strain evidence="6">ZAV-04</strain>
    </source>
</reference>
<dbReference type="PANTHER" id="PTHR32071:SF119">
    <property type="entry name" value="SIGMA L-DEPENDENT TRANSCRIPTIONAL REGULATOR YPLP-RELATED"/>
    <property type="match status" value="1"/>
</dbReference>
<dbReference type="Pfam" id="PF25601">
    <property type="entry name" value="AAA_lid_14"/>
    <property type="match status" value="1"/>
</dbReference>
<protein>
    <recommendedName>
        <fullName evidence="5">Sigma-54 factor interaction domain-containing protein</fullName>
    </recommendedName>
</protein>
<dbReference type="PROSITE" id="PS50045">
    <property type="entry name" value="SIGMA54_INTERACT_4"/>
    <property type="match status" value="1"/>
</dbReference>
<dbReference type="Proteomes" id="UP000242288">
    <property type="component" value="Unassembled WGS sequence"/>
</dbReference>